<feature type="region of interest" description="Disordered" evidence="1">
    <location>
        <begin position="280"/>
        <end position="300"/>
    </location>
</feature>
<organism evidence="2 3">
    <name type="scientific">Deinococcus aquiradiocola</name>
    <dbReference type="NCBI Taxonomy" id="393059"/>
    <lineage>
        <taxon>Bacteria</taxon>
        <taxon>Thermotogati</taxon>
        <taxon>Deinococcota</taxon>
        <taxon>Deinococci</taxon>
        <taxon>Deinococcales</taxon>
        <taxon>Deinococcaceae</taxon>
        <taxon>Deinococcus</taxon>
    </lineage>
</organism>
<gene>
    <name evidence="2" type="ORF">GCM10008939_33550</name>
</gene>
<dbReference type="Proteomes" id="UP000635726">
    <property type="component" value="Unassembled WGS sequence"/>
</dbReference>
<sequence length="300" mass="33023">MSSSARLPNEGNPTNPNAVMAGARAVLSAYRALNLLEGLDPGESLLASQAEDCLKLSRLIVGIGTTLLTQDHHPLSELPLEVRQRLQLVGNNPSTLTREMEWLLLNAVHLLPQAPHRAAPSLIACGSLLEQLVISRYSHELPAPVVYRFRPMNEFDHLIYNTLYALASNILPGITPQPSVPGALHWQMLIENWNLYLIRQNGTSSPPTGTNTTKEAEWTKMTVIAQEYPAASAMELCKILNVTPVLMATSIYKFTQALLKTLNTLQLHAPRQTDFEFFPPGSVTNQPELPINPDQLPAST</sequence>
<reference evidence="2" key="2">
    <citation type="submission" date="2020-09" db="EMBL/GenBank/DDBJ databases">
        <authorList>
            <person name="Sun Q."/>
            <person name="Ohkuma M."/>
        </authorList>
    </citation>
    <scope>NUCLEOTIDE SEQUENCE</scope>
    <source>
        <strain evidence="2">JCM 14371</strain>
    </source>
</reference>
<keyword evidence="3" id="KW-1185">Reference proteome</keyword>
<reference evidence="2" key="1">
    <citation type="journal article" date="2014" name="Int. J. Syst. Evol. Microbiol.">
        <title>Complete genome sequence of Corynebacterium casei LMG S-19264T (=DSM 44701T), isolated from a smear-ripened cheese.</title>
        <authorList>
            <consortium name="US DOE Joint Genome Institute (JGI-PGF)"/>
            <person name="Walter F."/>
            <person name="Albersmeier A."/>
            <person name="Kalinowski J."/>
            <person name="Ruckert C."/>
        </authorList>
    </citation>
    <scope>NUCLEOTIDE SEQUENCE</scope>
    <source>
        <strain evidence="2">JCM 14371</strain>
    </source>
</reference>
<dbReference type="EMBL" id="BMOE01000017">
    <property type="protein sequence ID" value="GGJ86872.1"/>
    <property type="molecule type" value="Genomic_DNA"/>
</dbReference>
<proteinExistence type="predicted"/>
<evidence type="ECO:0000313" key="3">
    <source>
        <dbReference type="Proteomes" id="UP000635726"/>
    </source>
</evidence>
<name>A0A917UUT3_9DEIO</name>
<evidence type="ECO:0000313" key="2">
    <source>
        <dbReference type="EMBL" id="GGJ86872.1"/>
    </source>
</evidence>
<evidence type="ECO:0000256" key="1">
    <source>
        <dbReference type="SAM" id="MobiDB-lite"/>
    </source>
</evidence>
<dbReference type="RefSeq" id="WP_188964466.1">
    <property type="nucleotide sequence ID" value="NZ_BMOE01000017.1"/>
</dbReference>
<comment type="caution">
    <text evidence="2">The sequence shown here is derived from an EMBL/GenBank/DDBJ whole genome shotgun (WGS) entry which is preliminary data.</text>
</comment>
<protein>
    <submittedName>
        <fullName evidence="2">Uncharacterized protein</fullName>
    </submittedName>
</protein>
<accession>A0A917UUT3</accession>
<dbReference type="AlphaFoldDB" id="A0A917UUT3"/>